<keyword evidence="9" id="KW-1015">Disulfide bond</keyword>
<evidence type="ECO:0000259" key="15">
    <source>
        <dbReference type="PROSITE" id="PS50262"/>
    </source>
</evidence>
<evidence type="ECO:0000256" key="4">
    <source>
        <dbReference type="ARBA" id="ARBA00022553"/>
    </source>
</evidence>
<feature type="transmembrane region" description="Helical" evidence="14">
    <location>
        <begin position="202"/>
        <end position="223"/>
    </location>
</feature>
<dbReference type="InterPro" id="IPR000826">
    <property type="entry name" value="Formyl_rcpt-rel"/>
</dbReference>
<evidence type="ECO:0000256" key="7">
    <source>
        <dbReference type="ARBA" id="ARBA00023040"/>
    </source>
</evidence>
<evidence type="ECO:0000256" key="11">
    <source>
        <dbReference type="ARBA" id="ARBA00023180"/>
    </source>
</evidence>
<dbReference type="FunFam" id="1.20.1070.10:FF:000034">
    <property type="entry name" value="G-protein coupled receptor 1"/>
    <property type="match status" value="1"/>
</dbReference>
<evidence type="ECO:0000256" key="10">
    <source>
        <dbReference type="ARBA" id="ARBA00023170"/>
    </source>
</evidence>
<feature type="transmembrane region" description="Helical" evidence="14">
    <location>
        <begin position="60"/>
        <end position="82"/>
    </location>
</feature>
<dbReference type="GO" id="GO:0004953">
    <property type="term" value="F:icosanoid receptor activity"/>
    <property type="evidence" value="ECO:0007669"/>
    <property type="project" value="UniProtKB-ARBA"/>
</dbReference>
<dbReference type="Ensembl" id="ENSPKIT00000034802.1">
    <property type="protein sequence ID" value="ENSPKIP00000010668.1"/>
    <property type="gene ID" value="ENSPKIG00000025294.1"/>
</dbReference>
<dbReference type="Gene3D" id="1.20.1070.10">
    <property type="entry name" value="Rhodopsin 7-helix transmembrane proteins"/>
    <property type="match status" value="1"/>
</dbReference>
<dbReference type="GO" id="GO:0006954">
    <property type="term" value="P:inflammatory response"/>
    <property type="evidence" value="ECO:0007669"/>
    <property type="project" value="TreeGrafter"/>
</dbReference>
<keyword evidence="4" id="KW-0597">Phosphoprotein</keyword>
<reference evidence="16" key="2">
    <citation type="submission" date="2025-09" db="UniProtKB">
        <authorList>
            <consortium name="Ensembl"/>
        </authorList>
    </citation>
    <scope>IDENTIFICATION</scope>
</reference>
<keyword evidence="12" id="KW-0807">Transducer</keyword>
<keyword evidence="17" id="KW-1185">Reference proteome</keyword>
<dbReference type="InterPro" id="IPR017452">
    <property type="entry name" value="GPCR_Rhodpsn_7TM"/>
</dbReference>
<dbReference type="Proteomes" id="UP000261540">
    <property type="component" value="Unplaced"/>
</dbReference>
<dbReference type="PRINTS" id="PR00526">
    <property type="entry name" value="FMETLEUPHER"/>
</dbReference>
<keyword evidence="8 14" id="KW-0472">Membrane</keyword>
<evidence type="ECO:0000256" key="14">
    <source>
        <dbReference type="SAM" id="Phobius"/>
    </source>
</evidence>
<evidence type="ECO:0000256" key="3">
    <source>
        <dbReference type="ARBA" id="ARBA00022500"/>
    </source>
</evidence>
<feature type="transmembrane region" description="Helical" evidence="14">
    <location>
        <begin position="235"/>
        <end position="256"/>
    </location>
</feature>
<dbReference type="PRINTS" id="PR00237">
    <property type="entry name" value="GPCRRHODOPSN"/>
</dbReference>
<evidence type="ECO:0000256" key="12">
    <source>
        <dbReference type="ARBA" id="ARBA00023224"/>
    </source>
</evidence>
<dbReference type="GO" id="GO:0006935">
    <property type="term" value="P:chemotaxis"/>
    <property type="evidence" value="ECO:0007669"/>
    <property type="project" value="UniProtKB-KW"/>
</dbReference>
<keyword evidence="5 14" id="KW-0812">Transmembrane</keyword>
<protein>
    <submittedName>
        <fullName evidence="16">Prostaglandin D2 receptor 2</fullName>
    </submittedName>
</protein>
<feature type="domain" description="G-protein coupled receptors family 1 profile" evidence="15">
    <location>
        <begin position="40"/>
        <end position="295"/>
    </location>
</feature>
<comment type="similarity">
    <text evidence="13">Belongs to the chemokine-like receptor (CMKLR) family.</text>
</comment>
<dbReference type="GO" id="GO:0007204">
    <property type="term" value="P:positive regulation of cytosolic calcium ion concentration"/>
    <property type="evidence" value="ECO:0007669"/>
    <property type="project" value="TreeGrafter"/>
</dbReference>
<reference evidence="16" key="1">
    <citation type="submission" date="2025-08" db="UniProtKB">
        <authorList>
            <consortium name="Ensembl"/>
        </authorList>
    </citation>
    <scope>IDENTIFICATION</scope>
</reference>
<dbReference type="PANTHER" id="PTHR24225:SF72">
    <property type="entry name" value="G-PROTEIN COUPLED RECEPTORS FAMILY 1 PROFILE DOMAIN-CONTAINING PROTEIN-RELATED"/>
    <property type="match status" value="1"/>
</dbReference>
<dbReference type="Pfam" id="PF00001">
    <property type="entry name" value="7tm_1"/>
    <property type="match status" value="1"/>
</dbReference>
<feature type="transmembrane region" description="Helical" evidence="14">
    <location>
        <begin position="276"/>
        <end position="297"/>
    </location>
</feature>
<dbReference type="GO" id="GO:0004875">
    <property type="term" value="F:complement receptor activity"/>
    <property type="evidence" value="ECO:0007669"/>
    <property type="project" value="TreeGrafter"/>
</dbReference>
<comment type="subcellular location">
    <subcellularLocation>
        <location evidence="1">Cell membrane</location>
        <topology evidence="1">Multi-pass membrane protein</topology>
    </subcellularLocation>
</comment>
<accession>A0A3B3QX24</accession>
<evidence type="ECO:0000313" key="16">
    <source>
        <dbReference type="Ensembl" id="ENSPKIP00000010668.1"/>
    </source>
</evidence>
<keyword evidence="11" id="KW-0325">Glycoprotein</keyword>
<feature type="transmembrane region" description="Helical" evidence="14">
    <location>
        <begin position="27"/>
        <end position="48"/>
    </location>
</feature>
<keyword evidence="2" id="KW-1003">Cell membrane</keyword>
<feature type="transmembrane region" description="Helical" evidence="14">
    <location>
        <begin position="139"/>
        <end position="160"/>
    </location>
</feature>
<evidence type="ECO:0000256" key="8">
    <source>
        <dbReference type="ARBA" id="ARBA00023136"/>
    </source>
</evidence>
<dbReference type="SUPFAM" id="SSF81321">
    <property type="entry name" value="Family A G protein-coupled receptor-like"/>
    <property type="match status" value="1"/>
</dbReference>
<evidence type="ECO:0000256" key="5">
    <source>
        <dbReference type="ARBA" id="ARBA00022692"/>
    </source>
</evidence>
<dbReference type="OrthoDB" id="10008828at2759"/>
<keyword evidence="6 14" id="KW-1133">Transmembrane helix</keyword>
<organism evidence="16 17">
    <name type="scientific">Paramormyrops kingsleyae</name>
    <dbReference type="NCBI Taxonomy" id="1676925"/>
    <lineage>
        <taxon>Eukaryota</taxon>
        <taxon>Metazoa</taxon>
        <taxon>Chordata</taxon>
        <taxon>Craniata</taxon>
        <taxon>Vertebrata</taxon>
        <taxon>Euteleostomi</taxon>
        <taxon>Actinopterygii</taxon>
        <taxon>Neopterygii</taxon>
        <taxon>Teleostei</taxon>
        <taxon>Osteoglossocephala</taxon>
        <taxon>Osteoglossomorpha</taxon>
        <taxon>Osteoglossiformes</taxon>
        <taxon>Mormyridae</taxon>
        <taxon>Paramormyrops</taxon>
    </lineage>
</organism>
<dbReference type="AlphaFoldDB" id="A0A3B3QX24"/>
<keyword evidence="7" id="KW-0297">G-protein coupled receptor</keyword>
<name>A0A3B3QX24_9TELE</name>
<dbReference type="GeneTree" id="ENSGT00940000162009"/>
<dbReference type="PANTHER" id="PTHR24225">
    <property type="entry name" value="CHEMOTACTIC RECEPTOR"/>
    <property type="match status" value="1"/>
</dbReference>
<evidence type="ECO:0000256" key="2">
    <source>
        <dbReference type="ARBA" id="ARBA00022475"/>
    </source>
</evidence>
<keyword evidence="3" id="KW-0145">Chemotaxis</keyword>
<evidence type="ECO:0000256" key="1">
    <source>
        <dbReference type="ARBA" id="ARBA00004651"/>
    </source>
</evidence>
<dbReference type="PROSITE" id="PS50262">
    <property type="entry name" value="G_PROTEIN_RECEP_F1_2"/>
    <property type="match status" value="1"/>
</dbReference>
<evidence type="ECO:0000256" key="13">
    <source>
        <dbReference type="ARBA" id="ARBA00025736"/>
    </source>
</evidence>
<proteinExistence type="inferred from homology"/>
<evidence type="ECO:0000256" key="6">
    <source>
        <dbReference type="ARBA" id="ARBA00022989"/>
    </source>
</evidence>
<dbReference type="GO" id="GO:0007200">
    <property type="term" value="P:phospholipase C-activating G protein-coupled receptor signaling pathway"/>
    <property type="evidence" value="ECO:0007669"/>
    <property type="project" value="TreeGrafter"/>
</dbReference>
<keyword evidence="10" id="KW-0675">Receptor</keyword>
<dbReference type="InterPro" id="IPR000276">
    <property type="entry name" value="GPCR_Rhodpsn"/>
</dbReference>
<sequence>MSDTYCPLIQDMVKSNETVKQVNMVTVSIHGLVSAFGIFENLLILWVIGFHVPYSVLSIWILNLAVSDLLATASLPIFTYYLAQGSTWNMGPIFCKIHSAIFFLNMFVSGFLLATISLDRCLVCLRPVWAQNFRDVRMAVVVCISLWILAFLNTVPYYLFRGTIKRQDDRIMCYYNFMQFAREGNSTEDCGIWQDATASSKFIIAFLLPLVAIVGSYVTVSSSITRRGRRRTYRFFRLVVAVVVSFVLCWAPYHLFCLLEAIAHYRPELRQFVARGMPVAASLAFINSVLNPVLYVFSCPDFMAKIRQSLSKVMESVLVEDLDDVCRRRSTTRSSVSELLQRGQRLCSAPSHNNSVGQDEDPSVF</sequence>
<evidence type="ECO:0000256" key="9">
    <source>
        <dbReference type="ARBA" id="ARBA00023157"/>
    </source>
</evidence>
<evidence type="ECO:0000313" key="17">
    <source>
        <dbReference type="Proteomes" id="UP000261540"/>
    </source>
</evidence>
<feature type="transmembrane region" description="Helical" evidence="14">
    <location>
        <begin position="97"/>
        <end position="118"/>
    </location>
</feature>
<dbReference type="GO" id="GO:0005886">
    <property type="term" value="C:plasma membrane"/>
    <property type="evidence" value="ECO:0007669"/>
    <property type="project" value="UniProtKB-SubCell"/>
</dbReference>